<accession>A0A1U9NLS2</accession>
<dbReference type="Pfam" id="PF07238">
    <property type="entry name" value="PilZ"/>
    <property type="match status" value="1"/>
</dbReference>
<evidence type="ECO:0000259" key="1">
    <source>
        <dbReference type="Pfam" id="PF07238"/>
    </source>
</evidence>
<keyword evidence="3" id="KW-1185">Reference proteome</keyword>
<organism evidence="2 3">
    <name type="scientific">Anaerohalosphaera lusitana</name>
    <dbReference type="NCBI Taxonomy" id="1936003"/>
    <lineage>
        <taxon>Bacteria</taxon>
        <taxon>Pseudomonadati</taxon>
        <taxon>Planctomycetota</taxon>
        <taxon>Phycisphaerae</taxon>
        <taxon>Sedimentisphaerales</taxon>
        <taxon>Anaerohalosphaeraceae</taxon>
        <taxon>Anaerohalosphaera</taxon>
    </lineage>
</organism>
<reference evidence="3" key="1">
    <citation type="submission" date="2017-02" db="EMBL/GenBank/DDBJ databases">
        <title>Comparative genomics and description of representatives of a novel lineage of planctomycetes thriving in anoxic sediments.</title>
        <authorList>
            <person name="Spring S."/>
            <person name="Bunk B."/>
            <person name="Sproer C."/>
        </authorList>
    </citation>
    <scope>NUCLEOTIDE SEQUENCE [LARGE SCALE GENOMIC DNA]</scope>
    <source>
        <strain evidence="3">ST-NAGAB-D1</strain>
    </source>
</reference>
<evidence type="ECO:0000313" key="2">
    <source>
        <dbReference type="EMBL" id="AQT68684.1"/>
    </source>
</evidence>
<dbReference type="AlphaFoldDB" id="A0A1U9NLS2"/>
<dbReference type="Gene3D" id="2.40.10.220">
    <property type="entry name" value="predicted glycosyltransferase like domains"/>
    <property type="match status" value="1"/>
</dbReference>
<feature type="domain" description="PilZ" evidence="1">
    <location>
        <begin position="8"/>
        <end position="104"/>
    </location>
</feature>
<protein>
    <submittedName>
        <fullName evidence="2">PilZ domain protein</fullName>
    </submittedName>
</protein>
<sequence length="105" mass="11786">MEATVIEQRKDTRSQLAWPISVWLPEASRFFNGSSINISKGGAYLEVPMTTPVRPGHEIELNFPRTAALAKQKGSYARIKTGKVVRVDREKMLEEARIGLAVQFL</sequence>
<dbReference type="InterPro" id="IPR009875">
    <property type="entry name" value="PilZ_domain"/>
</dbReference>
<proteinExistence type="predicted"/>
<gene>
    <name evidence="2" type="ORF">STSP2_01854</name>
</gene>
<evidence type="ECO:0000313" key="3">
    <source>
        <dbReference type="Proteomes" id="UP000189674"/>
    </source>
</evidence>
<dbReference type="Proteomes" id="UP000189674">
    <property type="component" value="Chromosome"/>
</dbReference>
<dbReference type="KEGG" id="alus:STSP2_01854"/>
<dbReference type="EMBL" id="CP019791">
    <property type="protein sequence ID" value="AQT68684.1"/>
    <property type="molecule type" value="Genomic_DNA"/>
</dbReference>
<dbReference type="SUPFAM" id="SSF141371">
    <property type="entry name" value="PilZ domain-like"/>
    <property type="match status" value="1"/>
</dbReference>
<name>A0A1U9NLS2_9BACT</name>
<dbReference type="GO" id="GO:0035438">
    <property type="term" value="F:cyclic-di-GMP binding"/>
    <property type="evidence" value="ECO:0007669"/>
    <property type="project" value="InterPro"/>
</dbReference>